<dbReference type="EMBL" id="JANJYJ010000002">
    <property type="protein sequence ID" value="KAK3227592.1"/>
    <property type="molecule type" value="Genomic_DNA"/>
</dbReference>
<evidence type="ECO:0000256" key="1">
    <source>
        <dbReference type="ARBA" id="ARBA00005711"/>
    </source>
</evidence>
<organism evidence="3 4">
    <name type="scientific">Dipteronia sinensis</name>
    <dbReference type="NCBI Taxonomy" id="43782"/>
    <lineage>
        <taxon>Eukaryota</taxon>
        <taxon>Viridiplantae</taxon>
        <taxon>Streptophyta</taxon>
        <taxon>Embryophyta</taxon>
        <taxon>Tracheophyta</taxon>
        <taxon>Spermatophyta</taxon>
        <taxon>Magnoliopsida</taxon>
        <taxon>eudicotyledons</taxon>
        <taxon>Gunneridae</taxon>
        <taxon>Pentapetalae</taxon>
        <taxon>rosids</taxon>
        <taxon>malvids</taxon>
        <taxon>Sapindales</taxon>
        <taxon>Sapindaceae</taxon>
        <taxon>Hippocastanoideae</taxon>
        <taxon>Acereae</taxon>
        <taxon>Dipteronia</taxon>
    </lineage>
</organism>
<sequence>MAKRLALIKAWEEKAQAIVDNKVYKRHSAVGPWENKKRVLVESRLENFETLCLCLQRRKDWL</sequence>
<evidence type="ECO:0000313" key="4">
    <source>
        <dbReference type="Proteomes" id="UP001281410"/>
    </source>
</evidence>
<accession>A0AAE0B1G0</accession>
<keyword evidence="4" id="KW-1185">Reference proteome</keyword>
<proteinExistence type="inferred from homology"/>
<name>A0AAE0B1G0_9ROSI</name>
<dbReference type="InterPro" id="IPR005516">
    <property type="entry name" value="Remorin_C"/>
</dbReference>
<reference evidence="3" key="1">
    <citation type="journal article" date="2023" name="Plant J.">
        <title>Genome sequences and population genomics provide insights into the demographic history, inbreeding, and mutation load of two 'living fossil' tree species of Dipteronia.</title>
        <authorList>
            <person name="Feng Y."/>
            <person name="Comes H.P."/>
            <person name="Chen J."/>
            <person name="Zhu S."/>
            <person name="Lu R."/>
            <person name="Zhang X."/>
            <person name="Li P."/>
            <person name="Qiu J."/>
            <person name="Olsen K.M."/>
            <person name="Qiu Y."/>
        </authorList>
    </citation>
    <scope>NUCLEOTIDE SEQUENCE</scope>
    <source>
        <strain evidence="3">NBL</strain>
    </source>
</reference>
<comment type="similarity">
    <text evidence="1">Belongs to the remorin family.</text>
</comment>
<comment type="caution">
    <text evidence="3">The sequence shown here is derived from an EMBL/GenBank/DDBJ whole genome shotgun (WGS) entry which is preliminary data.</text>
</comment>
<evidence type="ECO:0000259" key="2">
    <source>
        <dbReference type="Pfam" id="PF03763"/>
    </source>
</evidence>
<gene>
    <name evidence="3" type="ORF">Dsin_007454</name>
</gene>
<evidence type="ECO:0000313" key="3">
    <source>
        <dbReference type="EMBL" id="KAK3227592.1"/>
    </source>
</evidence>
<dbReference type="Proteomes" id="UP001281410">
    <property type="component" value="Unassembled WGS sequence"/>
</dbReference>
<feature type="domain" description="Remorin C-terminal" evidence="2">
    <location>
        <begin position="3"/>
        <end position="49"/>
    </location>
</feature>
<dbReference type="Pfam" id="PF03763">
    <property type="entry name" value="Remorin_C"/>
    <property type="match status" value="1"/>
</dbReference>
<dbReference type="AlphaFoldDB" id="A0AAE0B1G0"/>
<protein>
    <recommendedName>
        <fullName evidence="2">Remorin C-terminal domain-containing protein</fullName>
    </recommendedName>
</protein>